<protein>
    <submittedName>
        <fullName evidence="7">AcrR family transcriptional regulator</fullName>
    </submittedName>
    <submittedName>
        <fullName evidence="8">TetR family transcriptional regulator</fullName>
    </submittedName>
</protein>
<evidence type="ECO:0000256" key="3">
    <source>
        <dbReference type="ARBA" id="ARBA00023125"/>
    </source>
</evidence>
<dbReference type="EMBL" id="JACHKF010000001">
    <property type="protein sequence ID" value="MBB6566526.1"/>
    <property type="molecule type" value="Genomic_DNA"/>
</dbReference>
<dbReference type="PANTHER" id="PTHR30055">
    <property type="entry name" value="HTH-TYPE TRANSCRIPTIONAL REGULATOR RUTR"/>
    <property type="match status" value="1"/>
</dbReference>
<dbReference type="PANTHER" id="PTHR30055:SF226">
    <property type="entry name" value="HTH-TYPE TRANSCRIPTIONAL REGULATOR PKSA"/>
    <property type="match status" value="1"/>
</dbReference>
<dbReference type="EMBL" id="JABJRC010000005">
    <property type="protein sequence ID" value="NOL42817.1"/>
    <property type="molecule type" value="Genomic_DNA"/>
</dbReference>
<evidence type="ECO:0000256" key="2">
    <source>
        <dbReference type="ARBA" id="ARBA00023015"/>
    </source>
</evidence>
<dbReference type="RefSeq" id="WP_171675305.1">
    <property type="nucleotide sequence ID" value="NZ_BAAAGT010000004.1"/>
</dbReference>
<keyword evidence="9" id="KW-1185">Reference proteome</keyword>
<dbReference type="InterPro" id="IPR009057">
    <property type="entry name" value="Homeodomain-like_sf"/>
</dbReference>
<accession>A0A7Y4L1Y3</accession>
<dbReference type="PROSITE" id="PS50977">
    <property type="entry name" value="HTH_TETR_2"/>
    <property type="match status" value="1"/>
</dbReference>
<comment type="caution">
    <text evidence="8">The sequence shown here is derived from an EMBL/GenBank/DDBJ whole genome shotgun (WGS) entry which is preliminary data.</text>
</comment>
<dbReference type="InterPro" id="IPR023772">
    <property type="entry name" value="DNA-bd_HTH_TetR-type_CS"/>
</dbReference>
<evidence type="ECO:0000313" key="8">
    <source>
        <dbReference type="EMBL" id="NOL42817.1"/>
    </source>
</evidence>
<name>A0A7Y4L1Y3_9ACTN</name>
<dbReference type="Gene3D" id="1.10.357.10">
    <property type="entry name" value="Tetracycline Repressor, domain 2"/>
    <property type="match status" value="1"/>
</dbReference>
<dbReference type="AlphaFoldDB" id="A0A7Y4L1Y3"/>
<dbReference type="InterPro" id="IPR050109">
    <property type="entry name" value="HTH-type_TetR-like_transc_reg"/>
</dbReference>
<dbReference type="Proteomes" id="UP000534306">
    <property type="component" value="Unassembled WGS sequence"/>
</dbReference>
<organism evidence="8 9">
    <name type="scientific">Kribbella sandramycini</name>
    <dbReference type="NCBI Taxonomy" id="60450"/>
    <lineage>
        <taxon>Bacteria</taxon>
        <taxon>Bacillati</taxon>
        <taxon>Actinomycetota</taxon>
        <taxon>Actinomycetes</taxon>
        <taxon>Propionibacteriales</taxon>
        <taxon>Kribbellaceae</taxon>
        <taxon>Kribbella</taxon>
    </lineage>
</organism>
<evidence type="ECO:0000256" key="4">
    <source>
        <dbReference type="ARBA" id="ARBA00023163"/>
    </source>
</evidence>
<keyword evidence="2" id="KW-0805">Transcription regulation</keyword>
<dbReference type="Proteomes" id="UP000553957">
    <property type="component" value="Unassembled WGS sequence"/>
</dbReference>
<feature type="domain" description="HTH tetR-type" evidence="6">
    <location>
        <begin position="8"/>
        <end position="68"/>
    </location>
</feature>
<reference evidence="7 10" key="2">
    <citation type="submission" date="2020-08" db="EMBL/GenBank/DDBJ databases">
        <title>Sequencing the genomes of 1000 actinobacteria strains.</title>
        <authorList>
            <person name="Klenk H.-P."/>
        </authorList>
    </citation>
    <scope>NUCLEOTIDE SEQUENCE [LARGE SCALE GENOMIC DNA]</scope>
    <source>
        <strain evidence="7 10">DSM 15626</strain>
    </source>
</reference>
<keyword evidence="1" id="KW-0678">Repressor</keyword>
<dbReference type="SUPFAM" id="SSF46689">
    <property type="entry name" value="Homeodomain-like"/>
    <property type="match status" value="1"/>
</dbReference>
<proteinExistence type="predicted"/>
<feature type="DNA-binding region" description="H-T-H motif" evidence="5">
    <location>
        <begin position="31"/>
        <end position="50"/>
    </location>
</feature>
<gene>
    <name evidence="7" type="ORF">HNR71_002163</name>
    <name evidence="8" type="ORF">HPO96_21460</name>
</gene>
<evidence type="ECO:0000256" key="5">
    <source>
        <dbReference type="PROSITE-ProRule" id="PRU00335"/>
    </source>
</evidence>
<keyword evidence="4" id="KW-0804">Transcription</keyword>
<evidence type="ECO:0000313" key="9">
    <source>
        <dbReference type="Proteomes" id="UP000534306"/>
    </source>
</evidence>
<dbReference type="GO" id="GO:0000976">
    <property type="term" value="F:transcription cis-regulatory region binding"/>
    <property type="evidence" value="ECO:0007669"/>
    <property type="project" value="TreeGrafter"/>
</dbReference>
<evidence type="ECO:0000313" key="10">
    <source>
        <dbReference type="Proteomes" id="UP000553957"/>
    </source>
</evidence>
<sequence length="195" mass="21471">MPRVVDVDERRALLAAAVWRVIHREGLANASVRKVAAEAQVSMGSLRHYFSTQNQLLQFSLQAVGERVTQRLATLDLTGTPRQVAELVALELLPLDADRRAEVEIWIAFSAATLTDPDLRALSDQSHEALHTLLRTLVADLLPPNSPDQDLDLETDRLHALIDGLALHGATTPTQTTPTRLQAALTHHLEHLARS</sequence>
<dbReference type="Pfam" id="PF00440">
    <property type="entry name" value="TetR_N"/>
    <property type="match status" value="1"/>
</dbReference>
<evidence type="ECO:0000313" key="7">
    <source>
        <dbReference type="EMBL" id="MBB6566526.1"/>
    </source>
</evidence>
<evidence type="ECO:0000259" key="6">
    <source>
        <dbReference type="PROSITE" id="PS50977"/>
    </source>
</evidence>
<dbReference type="PROSITE" id="PS01081">
    <property type="entry name" value="HTH_TETR_1"/>
    <property type="match status" value="1"/>
</dbReference>
<dbReference type="SUPFAM" id="SSF48498">
    <property type="entry name" value="Tetracyclin repressor-like, C-terminal domain"/>
    <property type="match status" value="1"/>
</dbReference>
<dbReference type="InterPro" id="IPR001647">
    <property type="entry name" value="HTH_TetR"/>
</dbReference>
<evidence type="ECO:0000256" key="1">
    <source>
        <dbReference type="ARBA" id="ARBA00022491"/>
    </source>
</evidence>
<reference evidence="8 9" key="1">
    <citation type="submission" date="2020-05" db="EMBL/GenBank/DDBJ databases">
        <title>Genome sequence of Kribbella sandramycini ATCC 39419.</title>
        <authorList>
            <person name="Maclea K.S."/>
            <person name="Fair J.L."/>
        </authorList>
    </citation>
    <scope>NUCLEOTIDE SEQUENCE [LARGE SCALE GENOMIC DNA]</scope>
    <source>
        <strain evidence="8 9">ATCC 39419</strain>
    </source>
</reference>
<keyword evidence="3 5" id="KW-0238">DNA-binding</keyword>
<dbReference type="GO" id="GO:0003700">
    <property type="term" value="F:DNA-binding transcription factor activity"/>
    <property type="evidence" value="ECO:0007669"/>
    <property type="project" value="TreeGrafter"/>
</dbReference>
<dbReference type="InterPro" id="IPR036271">
    <property type="entry name" value="Tet_transcr_reg_TetR-rel_C_sf"/>
</dbReference>
<dbReference type="InterPro" id="IPR039538">
    <property type="entry name" value="BetI_C"/>
</dbReference>
<dbReference type="Pfam" id="PF13977">
    <property type="entry name" value="TetR_C_6"/>
    <property type="match status" value="1"/>
</dbReference>